<comment type="caution">
    <text evidence="1">The sequence shown here is derived from an EMBL/GenBank/DDBJ whole genome shotgun (WGS) entry which is preliminary data.</text>
</comment>
<accession>A0A8H7ZZN7</accession>
<dbReference type="Proteomes" id="UP000673691">
    <property type="component" value="Unassembled WGS sequence"/>
</dbReference>
<dbReference type="SUPFAM" id="SSF56672">
    <property type="entry name" value="DNA/RNA polymerases"/>
    <property type="match status" value="1"/>
</dbReference>
<dbReference type="CDD" id="cd01647">
    <property type="entry name" value="RT_LTR"/>
    <property type="match status" value="1"/>
</dbReference>
<dbReference type="InterPro" id="IPR051320">
    <property type="entry name" value="Viral_Replic_Matur_Polypro"/>
</dbReference>
<dbReference type="Gene3D" id="3.30.70.270">
    <property type="match status" value="2"/>
</dbReference>
<dbReference type="EMBL" id="JAEFCI010002063">
    <property type="protein sequence ID" value="KAG5462493.1"/>
    <property type="molecule type" value="Genomic_DNA"/>
</dbReference>
<evidence type="ECO:0000313" key="2">
    <source>
        <dbReference type="Proteomes" id="UP000673691"/>
    </source>
</evidence>
<protein>
    <submittedName>
        <fullName evidence="1">Uncharacterized protein</fullName>
    </submittedName>
</protein>
<dbReference type="Gene3D" id="3.10.10.10">
    <property type="entry name" value="HIV Type 1 Reverse Transcriptase, subunit A, domain 1"/>
    <property type="match status" value="1"/>
</dbReference>
<reference evidence="1 2" key="1">
    <citation type="journal article" name="Sci. Rep.">
        <title>Genome-scale phylogenetic analyses confirm Olpidium as the closest living zoosporic fungus to the non-flagellated, terrestrial fungi.</title>
        <authorList>
            <person name="Chang Y."/>
            <person name="Rochon D."/>
            <person name="Sekimoto S."/>
            <person name="Wang Y."/>
            <person name="Chovatia M."/>
            <person name="Sandor L."/>
            <person name="Salamov A."/>
            <person name="Grigoriev I.V."/>
            <person name="Stajich J.E."/>
            <person name="Spatafora J.W."/>
        </authorList>
    </citation>
    <scope>NUCLEOTIDE SEQUENCE [LARGE SCALE GENOMIC DNA]</scope>
    <source>
        <strain evidence="1">S191</strain>
    </source>
</reference>
<proteinExistence type="predicted"/>
<dbReference type="InterPro" id="IPR043128">
    <property type="entry name" value="Rev_trsase/Diguanyl_cyclase"/>
</dbReference>
<name>A0A8H7ZZN7_9FUNG</name>
<sequence length="325" mass="36055">MEPRLRPAELVGHHFTKETLARLQVRGDGLLSEAEVAVLRSMICPLEKAFAFTDNEISSVDPRMVAPMIIFTTAHVPWKLKPLPILRVHYDKLLDLQFIQDLRPVNVVTIRNSGVAPILDDYVELFAARAIYSMADLFSGYDQFQLELAPRELTAMQTPLGLLRLSVVSMGATNSVGHVQAELSEIFGAFIPRVTLPFIDDLSMRGARYDTRDKSEVSRGVRRFVHDHALDVAAILRRAIEVGVTFSSKKSSFGLREIGVVGFVCNEAGRAPGPSKIAAIGRMGSCRTVSEVRRFLGAVGFYRIFIPHYADVAEPLYSLLRNEAA</sequence>
<organism evidence="1 2">
    <name type="scientific">Olpidium bornovanus</name>
    <dbReference type="NCBI Taxonomy" id="278681"/>
    <lineage>
        <taxon>Eukaryota</taxon>
        <taxon>Fungi</taxon>
        <taxon>Fungi incertae sedis</taxon>
        <taxon>Olpidiomycota</taxon>
        <taxon>Olpidiomycotina</taxon>
        <taxon>Olpidiomycetes</taxon>
        <taxon>Olpidiales</taxon>
        <taxon>Olpidiaceae</taxon>
        <taxon>Olpidium</taxon>
    </lineage>
</organism>
<dbReference type="OrthoDB" id="3186349at2759"/>
<dbReference type="PANTHER" id="PTHR33064">
    <property type="entry name" value="POL PROTEIN"/>
    <property type="match status" value="1"/>
</dbReference>
<evidence type="ECO:0000313" key="1">
    <source>
        <dbReference type="EMBL" id="KAG5462493.1"/>
    </source>
</evidence>
<dbReference type="PANTHER" id="PTHR33064:SF37">
    <property type="entry name" value="RIBONUCLEASE H"/>
    <property type="match status" value="1"/>
</dbReference>
<dbReference type="InterPro" id="IPR043502">
    <property type="entry name" value="DNA/RNA_pol_sf"/>
</dbReference>
<gene>
    <name evidence="1" type="ORF">BJ554DRAFT_4913</name>
</gene>
<dbReference type="AlphaFoldDB" id="A0A8H7ZZN7"/>
<keyword evidence="2" id="KW-1185">Reference proteome</keyword>